<dbReference type="Pfam" id="PF10145">
    <property type="entry name" value="PhageMin_Tail"/>
    <property type="match status" value="1"/>
</dbReference>
<evidence type="ECO:0000313" key="5">
    <source>
        <dbReference type="Proteomes" id="UP001155840"/>
    </source>
</evidence>
<feature type="transmembrane region" description="Helical" evidence="2">
    <location>
        <begin position="379"/>
        <end position="403"/>
    </location>
</feature>
<protein>
    <submittedName>
        <fullName evidence="4">Phage tail tape measure protein</fullName>
    </submittedName>
</protein>
<dbReference type="PANTHER" id="PTHR37813:SF1">
    <property type="entry name" value="FELS-2 PROPHAGE PROTEIN"/>
    <property type="match status" value="1"/>
</dbReference>
<keyword evidence="2" id="KW-0472">Membrane</keyword>
<feature type="transmembrane region" description="Helical" evidence="2">
    <location>
        <begin position="410"/>
        <end position="432"/>
    </location>
</feature>
<reference evidence="4" key="1">
    <citation type="submission" date="2020-03" db="EMBL/GenBank/DDBJ databases">
        <title>Ferranicluibacter endophyticum gen. nov., sp. nov., a new genus isolated from Rubus ulmifolius Schott. stem.</title>
        <authorList>
            <person name="Roca-Couso R."/>
            <person name="Flores-Felix J.D."/>
            <person name="Igual J.M."/>
            <person name="Rivas R."/>
        </authorList>
    </citation>
    <scope>NUCLEOTIDE SEQUENCE</scope>
    <source>
        <strain evidence="4">CRRU44</strain>
    </source>
</reference>
<keyword evidence="2" id="KW-1133">Transmembrane helix</keyword>
<dbReference type="PANTHER" id="PTHR37813">
    <property type="entry name" value="FELS-2 PROPHAGE PROTEIN"/>
    <property type="match status" value="1"/>
</dbReference>
<dbReference type="Proteomes" id="UP001155840">
    <property type="component" value="Unassembled WGS sequence"/>
</dbReference>
<feature type="domain" description="Phage tail tape measure protein" evidence="3">
    <location>
        <begin position="89"/>
        <end position="289"/>
    </location>
</feature>
<keyword evidence="1" id="KW-1188">Viral release from host cell</keyword>
<dbReference type="NCBIfam" id="TIGR01760">
    <property type="entry name" value="tape_meas_TP901"/>
    <property type="match status" value="1"/>
</dbReference>
<dbReference type="RefSeq" id="WP_167130118.1">
    <property type="nucleotide sequence ID" value="NZ_JAANCM010000009.1"/>
</dbReference>
<dbReference type="EMBL" id="JAANCM010000009">
    <property type="protein sequence ID" value="NHT77556.1"/>
    <property type="molecule type" value="Genomic_DNA"/>
</dbReference>
<evidence type="ECO:0000256" key="2">
    <source>
        <dbReference type="SAM" id="Phobius"/>
    </source>
</evidence>
<organism evidence="4 5">
    <name type="scientific">Ferranicluibacter rubi</name>
    <dbReference type="NCBI Taxonomy" id="2715133"/>
    <lineage>
        <taxon>Bacteria</taxon>
        <taxon>Pseudomonadati</taxon>
        <taxon>Pseudomonadota</taxon>
        <taxon>Alphaproteobacteria</taxon>
        <taxon>Hyphomicrobiales</taxon>
        <taxon>Rhizobiaceae</taxon>
        <taxon>Ferranicluibacter</taxon>
    </lineage>
</organism>
<name>A0AA44CDK1_9HYPH</name>
<evidence type="ECO:0000256" key="1">
    <source>
        <dbReference type="ARBA" id="ARBA00022612"/>
    </source>
</evidence>
<dbReference type="InterPro" id="IPR010090">
    <property type="entry name" value="Phage_tape_meas"/>
</dbReference>
<evidence type="ECO:0000259" key="3">
    <source>
        <dbReference type="Pfam" id="PF10145"/>
    </source>
</evidence>
<comment type="caution">
    <text evidence="4">The sequence shown here is derived from an EMBL/GenBank/DDBJ whole genome shotgun (WGS) entry which is preliminary data.</text>
</comment>
<keyword evidence="2" id="KW-0812">Transmembrane</keyword>
<sequence>MPSAVIGALRVNLGIDTAEFWDGLGKAQRALGKVGNSLKSAGKDLSTYVSAPLAAMGALTLKTAGDFEASMNRVQAATNASTSEFAAMQKMALDLGANTSKSASESADMMEMLAKNGLTATQILDGAAAASIKLSEATGGDLSTSADVATNVMAQFKIEAKDLGRVVDGITNVTLASQFGFNDYKDAIAQAGGVAGALGVSFEDFNAAIAGTSSVFNSGSDAGTSFKTFLTTLSPKSKAAANAMKELGLEFFNADGSMKSMAAVAEELKTSLSGLSDEAKTDAVTTIFGSDAMRTALALADQGAAGIDKLAVAIERKGSADAQAAARMKGFNGELEKLGGALETLAINIANSGLLAFVTSLISKLADFVSSLSETNPQLLNWGVVVASVAAALGPLLITLGFVATGIAAVGAPVAAAIAAFAALAAGGVALYQNWEQIKTSFPATAAIVEGAISVIQTTVVGLATQLGLVGQYLSQLLTGDLTGASETVRLAFENLGTMFTNIANVVFPGALDAIKAKIAELVSSLSSFAGSMLTTFQAIPEQMRDIGERIVAVFAALPGRMLEIGGQIIAGLADGIAAGASRVVDAASNVATQAYNKITGIFDIHSPSRVMHEVGTFVTQGLANGIVAGTPTAKAAASRAAVEVSAALGAVGKNKVSPMSGVKDAASGATKELSAMQQAGEDLASTLGNAFSGLIDGSKSLKDSVKDVLSELGKAAFNDGLKALMGAIFGTGTAAGGTDGGGGGLGSFLGNAFKKLVGFKDGGEFNVGGTGGIDSQLVAFKASPNERVSITKPGQERNTGGDSYRGGDIVIQGDASENTVRLIRGALQQYDKMAMTRQADSWRNET</sequence>
<keyword evidence="5" id="KW-1185">Reference proteome</keyword>
<accession>A0AA44CDK1</accession>
<gene>
    <name evidence="4" type="ORF">G8E10_17725</name>
</gene>
<evidence type="ECO:0000313" key="4">
    <source>
        <dbReference type="EMBL" id="NHT77556.1"/>
    </source>
</evidence>
<proteinExistence type="predicted"/>
<dbReference type="AlphaFoldDB" id="A0AA44CDK1"/>